<feature type="transmembrane region" description="Helical" evidence="2">
    <location>
        <begin position="409"/>
        <end position="428"/>
    </location>
</feature>
<sequence length="504" mass="55729">MSHALTADIPGCIRRHHRPQLFSGSLIHYLPKINWAPIHNVCSVVVTPLESRRATSCGYNNSHPVRHALYECLQSIHGDSSPFLLQPFHELSNAFVAATDESSPGDPIRPKDWQKEGKGEAKQHISPTPAAERLACSPPTKAIRVQSPAGSLRIFACGNRAGRCRWSADFLEDLTFPPPFHSGAAPYSLQSPSSALKTSMLRAVQISSLSSFTFLPGGEEEGNDNDRVAIVTSKRQDCCSNDFILFLLYKFNKYRVANKKRLQDTTPTPVLLLFVVQTCNCSFSGFADLPWEEIKLIPDVLGFGAAESLEVDGGTTSAVANCRYKSSMRDRHFSRCYLSIPAFLGRYHHIKEHPPPPFGRRPQPLPITPSADESAGFLQRQWPSSSRLRPLSARDFCSSEETIPNRAPFLPISCVAHALIITAVYIGIGNISRVLWLGTPEFREKISGPVYPWKRNFSWASEKLEVGLNVNGLYALVSHGGRAMAGPWTPHGWPVDAPRSCLYA</sequence>
<feature type="region of interest" description="Disordered" evidence="1">
    <location>
        <begin position="99"/>
        <end position="133"/>
    </location>
</feature>
<proteinExistence type="predicted"/>
<accession>A0ABQ9G9J8</accession>
<organism evidence="3 4">
    <name type="scientific">Dryococelus australis</name>
    <dbReference type="NCBI Taxonomy" id="614101"/>
    <lineage>
        <taxon>Eukaryota</taxon>
        <taxon>Metazoa</taxon>
        <taxon>Ecdysozoa</taxon>
        <taxon>Arthropoda</taxon>
        <taxon>Hexapoda</taxon>
        <taxon>Insecta</taxon>
        <taxon>Pterygota</taxon>
        <taxon>Neoptera</taxon>
        <taxon>Polyneoptera</taxon>
        <taxon>Phasmatodea</taxon>
        <taxon>Verophasmatodea</taxon>
        <taxon>Anareolatae</taxon>
        <taxon>Phasmatidae</taxon>
        <taxon>Eurycanthinae</taxon>
        <taxon>Dryococelus</taxon>
    </lineage>
</organism>
<comment type="caution">
    <text evidence="3">The sequence shown here is derived from an EMBL/GenBank/DDBJ whole genome shotgun (WGS) entry which is preliminary data.</text>
</comment>
<dbReference type="Proteomes" id="UP001159363">
    <property type="component" value="Chromosome 14"/>
</dbReference>
<keyword evidence="4" id="KW-1185">Reference proteome</keyword>
<dbReference type="EMBL" id="JARBHB010000015">
    <property type="protein sequence ID" value="KAJ8867719.1"/>
    <property type="molecule type" value="Genomic_DNA"/>
</dbReference>
<evidence type="ECO:0000313" key="4">
    <source>
        <dbReference type="Proteomes" id="UP001159363"/>
    </source>
</evidence>
<keyword evidence="2" id="KW-0472">Membrane</keyword>
<reference evidence="3 4" key="1">
    <citation type="submission" date="2023-02" db="EMBL/GenBank/DDBJ databases">
        <title>LHISI_Scaffold_Assembly.</title>
        <authorList>
            <person name="Stuart O.P."/>
            <person name="Cleave R."/>
            <person name="Magrath M.J.L."/>
            <person name="Mikheyev A.S."/>
        </authorList>
    </citation>
    <scope>NUCLEOTIDE SEQUENCE [LARGE SCALE GENOMIC DNA]</scope>
    <source>
        <strain evidence="3">Daus_M_001</strain>
        <tissue evidence="3">Leg muscle</tissue>
    </source>
</reference>
<keyword evidence="2" id="KW-0812">Transmembrane</keyword>
<feature type="compositionally biased region" description="Basic and acidic residues" evidence="1">
    <location>
        <begin position="108"/>
        <end position="123"/>
    </location>
</feature>
<keyword evidence="2" id="KW-1133">Transmembrane helix</keyword>
<evidence type="ECO:0000256" key="1">
    <source>
        <dbReference type="SAM" id="MobiDB-lite"/>
    </source>
</evidence>
<protein>
    <submittedName>
        <fullName evidence="3">Uncharacterized protein</fullName>
    </submittedName>
</protein>
<evidence type="ECO:0000313" key="3">
    <source>
        <dbReference type="EMBL" id="KAJ8867719.1"/>
    </source>
</evidence>
<evidence type="ECO:0000256" key="2">
    <source>
        <dbReference type="SAM" id="Phobius"/>
    </source>
</evidence>
<gene>
    <name evidence="3" type="ORF">PR048_031522</name>
</gene>
<name>A0ABQ9G9J8_9NEOP</name>